<dbReference type="InterPro" id="IPR029062">
    <property type="entry name" value="Class_I_gatase-like"/>
</dbReference>
<comment type="caution">
    <text evidence="1">The sequence shown here is derived from an EMBL/GenBank/DDBJ whole genome shotgun (WGS) entry which is preliminary data.</text>
</comment>
<dbReference type="eggNOG" id="COG2071">
    <property type="taxonomic scope" value="Bacteria"/>
</dbReference>
<dbReference type="GO" id="GO:0006598">
    <property type="term" value="P:polyamine catabolic process"/>
    <property type="evidence" value="ECO:0007669"/>
    <property type="project" value="TreeGrafter"/>
</dbReference>
<dbReference type="Proteomes" id="UP000019062">
    <property type="component" value="Unassembled WGS sequence"/>
</dbReference>
<dbReference type="PANTHER" id="PTHR43235">
    <property type="entry name" value="GLUTAMINE AMIDOTRANSFERASE PB2B2.05-RELATED"/>
    <property type="match status" value="1"/>
</dbReference>
<dbReference type="Gene3D" id="3.40.50.880">
    <property type="match status" value="1"/>
</dbReference>
<dbReference type="GO" id="GO:0033969">
    <property type="term" value="F:gamma-glutamyl-gamma-aminobutyrate hydrolase activity"/>
    <property type="evidence" value="ECO:0007669"/>
    <property type="project" value="TreeGrafter"/>
</dbReference>
<dbReference type="EMBL" id="ASQA01000013">
    <property type="protein sequence ID" value="ETT86819.1"/>
    <property type="molecule type" value="Genomic_DNA"/>
</dbReference>
<keyword evidence="2" id="KW-1185">Reference proteome</keyword>
<dbReference type="CDD" id="cd01745">
    <property type="entry name" value="GATase1_2"/>
    <property type="match status" value="1"/>
</dbReference>
<accession>W4F2V8</accession>
<dbReference type="Pfam" id="PF07722">
    <property type="entry name" value="Peptidase_C26"/>
    <property type="match status" value="1"/>
</dbReference>
<protein>
    <submittedName>
        <fullName evidence="1">Uncharacterized protein</fullName>
    </submittedName>
</protein>
<evidence type="ECO:0000313" key="2">
    <source>
        <dbReference type="Proteomes" id="UP000019062"/>
    </source>
</evidence>
<dbReference type="SUPFAM" id="SSF52317">
    <property type="entry name" value="Class I glutamine amidotransferase-like"/>
    <property type="match status" value="1"/>
</dbReference>
<name>W4F2V8_9BACL</name>
<dbReference type="AlphaFoldDB" id="W4F2V8"/>
<dbReference type="InterPro" id="IPR011697">
    <property type="entry name" value="Peptidase_C26"/>
</dbReference>
<reference evidence="1 2" key="1">
    <citation type="journal article" date="2014" name="BMC Genomics">
        <title>Genomic comparison of sporeforming bacilli isolated from milk.</title>
        <authorList>
            <person name="Moreno Switt A.I."/>
            <person name="Andrus A.D."/>
            <person name="Ranieri M.L."/>
            <person name="Orsi R.H."/>
            <person name="Ivy R."/>
            <person name="den Bakker H.C."/>
            <person name="Martin N.H."/>
            <person name="Wiedmann M."/>
            <person name="Boor K.J."/>
        </authorList>
    </citation>
    <scope>NUCLEOTIDE SEQUENCE [LARGE SCALE GENOMIC DNA]</scope>
    <source>
        <strain evidence="1 2">FSL R5-213</strain>
    </source>
</reference>
<gene>
    <name evidence="1" type="ORF">C176_08902</name>
</gene>
<dbReference type="FunFam" id="3.40.50.880:FF:000030">
    <property type="entry name" value="Gamma-glutamyl-gamma-aminobutyrate hydrolase PuuD"/>
    <property type="match status" value="1"/>
</dbReference>
<organism evidence="1 2">
    <name type="scientific">Viridibacillus arenosi FSL R5-213</name>
    <dbReference type="NCBI Taxonomy" id="1227360"/>
    <lineage>
        <taxon>Bacteria</taxon>
        <taxon>Bacillati</taxon>
        <taxon>Bacillota</taxon>
        <taxon>Bacilli</taxon>
        <taxon>Bacillales</taxon>
        <taxon>Caryophanaceae</taxon>
        <taxon>Viridibacillus</taxon>
    </lineage>
</organism>
<sequence length="237" mass="26286">MGFNVKPVIGISSSLNEQLLTLPTDNIHAISKYGGLPIVLPNYKETEADLIVEMIDGLLLTGGGDIDPILFGEEPHQKLGSITPERDAFEVAIVKEMLLQNKPVFGICRGAQILNIAVGGDMFQDIYTQTEENLLQHQQHAPRWHASHFVHVEENTLLKSIAQKGKFKVNSFHHQANRKIAGEFVVSAVASDGVIEAFESKNHHFVMGVQWHPECLLLNNDEISAEIMKAFINACKK</sequence>
<dbReference type="GO" id="GO:0005829">
    <property type="term" value="C:cytosol"/>
    <property type="evidence" value="ECO:0007669"/>
    <property type="project" value="TreeGrafter"/>
</dbReference>
<evidence type="ECO:0000313" key="1">
    <source>
        <dbReference type="EMBL" id="ETT86819.1"/>
    </source>
</evidence>
<dbReference type="PANTHER" id="PTHR43235:SF1">
    <property type="entry name" value="GLUTAMINE AMIDOTRANSFERASE PB2B2.05-RELATED"/>
    <property type="match status" value="1"/>
</dbReference>
<dbReference type="PATRIC" id="fig|1227360.4.peg.1816"/>
<dbReference type="InterPro" id="IPR044668">
    <property type="entry name" value="PuuD-like"/>
</dbReference>
<proteinExistence type="predicted"/>
<dbReference type="PROSITE" id="PS51273">
    <property type="entry name" value="GATASE_TYPE_1"/>
    <property type="match status" value="1"/>
</dbReference>